<feature type="repeat" description="WD" evidence="10">
    <location>
        <begin position="152"/>
        <end position="194"/>
    </location>
</feature>
<dbReference type="InterPro" id="IPR003690">
    <property type="entry name" value="MTERF"/>
</dbReference>
<evidence type="ECO:0000256" key="5">
    <source>
        <dbReference type="ARBA" id="ARBA00022472"/>
    </source>
</evidence>
<keyword evidence="6 10" id="KW-0853">WD repeat</keyword>
<dbReference type="PRINTS" id="PR00319">
    <property type="entry name" value="GPROTEINB"/>
</dbReference>
<dbReference type="PROSITE" id="PS50294">
    <property type="entry name" value="WD_REPEATS_REGION"/>
    <property type="match status" value="4"/>
</dbReference>
<dbReference type="CDD" id="cd00200">
    <property type="entry name" value="WD40"/>
    <property type="match status" value="1"/>
</dbReference>
<dbReference type="InterPro" id="IPR001632">
    <property type="entry name" value="WD40_G-protein_beta-like"/>
</dbReference>
<evidence type="ECO:0000256" key="2">
    <source>
        <dbReference type="ARBA" id="ARBA00007692"/>
    </source>
</evidence>
<dbReference type="Pfam" id="PF02536">
    <property type="entry name" value="mTERF"/>
    <property type="match status" value="2"/>
</dbReference>
<evidence type="ECO:0000256" key="10">
    <source>
        <dbReference type="PROSITE-ProRule" id="PRU00221"/>
    </source>
</evidence>
<gene>
    <name evidence="11" type="ORF">HYC85_007719</name>
</gene>
<protein>
    <submittedName>
        <fullName evidence="11">Uncharacterized protein</fullName>
    </submittedName>
</protein>
<dbReference type="InterPro" id="IPR015943">
    <property type="entry name" value="WD40/YVTN_repeat-like_dom_sf"/>
</dbReference>
<dbReference type="GO" id="GO:0006353">
    <property type="term" value="P:DNA-templated transcription termination"/>
    <property type="evidence" value="ECO:0007669"/>
    <property type="project" value="UniProtKB-KW"/>
</dbReference>
<dbReference type="PROSITE" id="PS50082">
    <property type="entry name" value="WD_REPEATS_2"/>
    <property type="match status" value="4"/>
</dbReference>
<comment type="similarity">
    <text evidence="2">Belongs to the mTERF family.</text>
</comment>
<dbReference type="EMBL" id="JACBKZ010000003">
    <property type="protein sequence ID" value="KAF5954863.1"/>
    <property type="molecule type" value="Genomic_DNA"/>
</dbReference>
<dbReference type="GO" id="GO:0003676">
    <property type="term" value="F:nucleic acid binding"/>
    <property type="evidence" value="ECO:0007669"/>
    <property type="project" value="InterPro"/>
</dbReference>
<dbReference type="SMART" id="SM00733">
    <property type="entry name" value="Mterf"/>
    <property type="match status" value="4"/>
</dbReference>
<keyword evidence="8" id="KW-0809">Transit peptide</keyword>
<evidence type="ECO:0000256" key="4">
    <source>
        <dbReference type="ARBA" id="ARBA00011581"/>
    </source>
</evidence>
<dbReference type="GO" id="GO:0007165">
    <property type="term" value="P:signal transduction"/>
    <property type="evidence" value="ECO:0007669"/>
    <property type="project" value="UniProtKB-KW"/>
</dbReference>
<comment type="similarity">
    <text evidence="3">Belongs to the WD repeat G protein beta family.</text>
</comment>
<feature type="repeat" description="WD" evidence="10">
    <location>
        <begin position="244"/>
        <end position="285"/>
    </location>
</feature>
<dbReference type="PRINTS" id="PR00320">
    <property type="entry name" value="GPROTEINBRPT"/>
</dbReference>
<dbReference type="Proteomes" id="UP000593564">
    <property type="component" value="Unassembled WGS sequence"/>
</dbReference>
<dbReference type="PROSITE" id="PS00678">
    <property type="entry name" value="WD_REPEATS_1"/>
    <property type="match status" value="1"/>
</dbReference>
<dbReference type="Gene3D" id="1.25.70.10">
    <property type="entry name" value="Transcription termination factor 3, mitochondrial"/>
    <property type="match status" value="1"/>
</dbReference>
<keyword evidence="5" id="KW-0804">Transcription</keyword>
<dbReference type="FunFam" id="2.130.10.10:FF:000580">
    <property type="entry name" value="Guanine nucleotide-binding protein subunit beta"/>
    <property type="match status" value="1"/>
</dbReference>
<sequence length="658" mass="73590">MSVPELKERHMAATETVNDLRERLKQKRLHLLDTDVSGYARSQGKIPVSFGPTDLVCCRTLQGHTGKVYSLDWTPEKNRIVSASQDGRLIVWNALTSQKTHAIKLPCAWVMTCAFSPTGQSVVCGGLDSVCSIFNLNSPTDKDGNLPVSRMLNGHKGYVSCCQYVPDEDTHLITSSGDHTCVLWDITTGLRASVFGGEFQSGHTADVLSVSISGSNSRMFVSGSCDATARLWDTRVASRAVRTFHGHEGDVNVVKFFPDGNRFGTGADDGTCRLFDIRTGHQLQVYYQQHGDNDVPPVTSIAFSISGRLLFVGYSNGDCYVWDTLLAKVVLNLGSLQNSHESRISCLGLSADGSALCTGSWDTNLKLPSFHSMNKEMLHSLLIKPTLSSSLSPIHNPHSSLLSPPPLPLPLPLLLRFRPSHRQNLRYLKTLGIINPQTRTRTPSPESLAQILSTVHFFRSKGFSDSDFPRLAFLCPDLFSATTTFSHTQLQQIFDFFATDLAASAQESRRLILCCPKILLSNVEFCLRPTLIYLRQLGLQKRNLNAHLLNTRIDKLEEKIRFLRGVGFSEDESARVCARFPAVFGYSVEKNLRGKYEYLVREMKRNGVEEVNGFPQYFAFSLQKRIAPRHLHLKQRGVEVPLKTMLMWSDHRFYAKWN</sequence>
<evidence type="ECO:0000313" key="12">
    <source>
        <dbReference type="Proteomes" id="UP000593564"/>
    </source>
</evidence>
<evidence type="ECO:0000256" key="8">
    <source>
        <dbReference type="ARBA" id="ARBA00022946"/>
    </source>
</evidence>
<dbReference type="InterPro" id="IPR019775">
    <property type="entry name" value="WD40_repeat_CS"/>
</dbReference>
<keyword evidence="9" id="KW-0807">Transducer</keyword>
<evidence type="ECO:0000256" key="7">
    <source>
        <dbReference type="ARBA" id="ARBA00022737"/>
    </source>
</evidence>
<reference evidence="12" key="1">
    <citation type="journal article" date="2020" name="Nat. Commun.">
        <title>Genome assembly of wild tea tree DASZ reveals pedigree and selection history of tea varieties.</title>
        <authorList>
            <person name="Zhang W."/>
            <person name="Zhang Y."/>
            <person name="Qiu H."/>
            <person name="Guo Y."/>
            <person name="Wan H."/>
            <person name="Zhang X."/>
            <person name="Scossa F."/>
            <person name="Alseekh S."/>
            <person name="Zhang Q."/>
            <person name="Wang P."/>
            <person name="Xu L."/>
            <person name="Schmidt M.H."/>
            <person name="Jia X."/>
            <person name="Li D."/>
            <person name="Zhu A."/>
            <person name="Guo F."/>
            <person name="Chen W."/>
            <person name="Ni D."/>
            <person name="Usadel B."/>
            <person name="Fernie A.R."/>
            <person name="Wen W."/>
        </authorList>
    </citation>
    <scope>NUCLEOTIDE SEQUENCE [LARGE SCALE GENOMIC DNA]</scope>
    <source>
        <strain evidence="12">cv. G240</strain>
    </source>
</reference>
<accession>A0A7J7HPR5</accession>
<keyword evidence="5" id="KW-0806">Transcription termination</keyword>
<dbReference type="InterPro" id="IPR036322">
    <property type="entry name" value="WD40_repeat_dom_sf"/>
</dbReference>
<keyword evidence="5" id="KW-0805">Transcription regulation</keyword>
<dbReference type="Gene3D" id="2.130.10.10">
    <property type="entry name" value="YVTN repeat-like/Quinoprotein amine dehydrogenase"/>
    <property type="match status" value="1"/>
</dbReference>
<evidence type="ECO:0000256" key="1">
    <source>
        <dbReference type="ARBA" id="ARBA00002002"/>
    </source>
</evidence>
<reference evidence="11 12" key="2">
    <citation type="submission" date="2020-07" db="EMBL/GenBank/DDBJ databases">
        <title>Genome assembly of wild tea tree DASZ reveals pedigree and selection history of tea varieties.</title>
        <authorList>
            <person name="Zhang W."/>
        </authorList>
    </citation>
    <scope>NUCLEOTIDE SEQUENCE [LARGE SCALE GENOMIC DNA]</scope>
    <source>
        <strain evidence="12">cv. G240</strain>
        <tissue evidence="11">Leaf</tissue>
    </source>
</reference>
<dbReference type="SMART" id="SM00320">
    <property type="entry name" value="WD40"/>
    <property type="match status" value="7"/>
</dbReference>
<organism evidence="11 12">
    <name type="scientific">Camellia sinensis</name>
    <name type="common">Tea plant</name>
    <name type="synonym">Thea sinensis</name>
    <dbReference type="NCBI Taxonomy" id="4442"/>
    <lineage>
        <taxon>Eukaryota</taxon>
        <taxon>Viridiplantae</taxon>
        <taxon>Streptophyta</taxon>
        <taxon>Embryophyta</taxon>
        <taxon>Tracheophyta</taxon>
        <taxon>Spermatophyta</taxon>
        <taxon>Magnoliopsida</taxon>
        <taxon>eudicotyledons</taxon>
        <taxon>Gunneridae</taxon>
        <taxon>Pentapetalae</taxon>
        <taxon>asterids</taxon>
        <taxon>Ericales</taxon>
        <taxon>Theaceae</taxon>
        <taxon>Camellia</taxon>
    </lineage>
</organism>
<dbReference type="AlphaFoldDB" id="A0A7J7HPR5"/>
<dbReference type="InterPro" id="IPR020472">
    <property type="entry name" value="WD40_PAC1"/>
</dbReference>
<dbReference type="PANTHER" id="PTHR19850">
    <property type="entry name" value="GUANINE NUCLEOTIDE-BINDING PROTEIN BETA G PROTEIN BETA"/>
    <property type="match status" value="1"/>
</dbReference>
<proteinExistence type="inferred from homology"/>
<dbReference type="GO" id="GO:0005886">
    <property type="term" value="C:plasma membrane"/>
    <property type="evidence" value="ECO:0007669"/>
    <property type="project" value="UniProtKB-ARBA"/>
</dbReference>
<dbReference type="Pfam" id="PF25391">
    <property type="entry name" value="WD40_Gbeta"/>
    <property type="match status" value="1"/>
</dbReference>
<comment type="caution">
    <text evidence="11">The sequence shown here is derived from an EMBL/GenBank/DDBJ whole genome shotgun (WGS) entry which is preliminary data.</text>
</comment>
<evidence type="ECO:0000256" key="3">
    <source>
        <dbReference type="ARBA" id="ARBA00009768"/>
    </source>
</evidence>
<comment type="subunit">
    <text evidence="4">G proteins are composed of 3 units, alpha, beta and gamma.</text>
</comment>
<feature type="repeat" description="WD" evidence="10">
    <location>
        <begin position="61"/>
        <end position="102"/>
    </location>
</feature>
<dbReference type="InterPro" id="IPR001680">
    <property type="entry name" value="WD40_rpt"/>
</dbReference>
<dbReference type="SUPFAM" id="SSF50978">
    <property type="entry name" value="WD40 repeat-like"/>
    <property type="match status" value="1"/>
</dbReference>
<evidence type="ECO:0000256" key="6">
    <source>
        <dbReference type="ARBA" id="ARBA00022574"/>
    </source>
</evidence>
<evidence type="ECO:0000256" key="9">
    <source>
        <dbReference type="ARBA" id="ARBA00023224"/>
    </source>
</evidence>
<evidence type="ECO:0000313" key="11">
    <source>
        <dbReference type="EMBL" id="KAF5954863.1"/>
    </source>
</evidence>
<feature type="repeat" description="WD" evidence="10">
    <location>
        <begin position="200"/>
        <end position="242"/>
    </location>
</feature>
<dbReference type="InterPro" id="IPR038538">
    <property type="entry name" value="MTERF_sf"/>
</dbReference>
<keyword evidence="7" id="KW-0677">Repeat</keyword>
<name>A0A7J7HPR5_CAMSI</name>
<comment type="function">
    <text evidence="1">Guanine nucleotide-binding proteins (G proteins) are involved as a modulator or transducer in various transmembrane signaling systems. The beta and gamma chains are required for the GTPase activity, for replacement of GDP by GTP, and for G protein-effector interaction.</text>
</comment>
<keyword evidence="12" id="KW-1185">Reference proteome</keyword>
<dbReference type="InterPro" id="IPR016346">
    <property type="entry name" value="G-protein_beta_1-5"/>
</dbReference>